<proteinExistence type="predicted"/>
<reference evidence="1" key="1">
    <citation type="submission" date="2022-11" db="EMBL/GenBank/DDBJ databases">
        <title>Centuries of genome instability and evolution in soft-shell clam transmissible cancer (bioRxiv).</title>
        <authorList>
            <person name="Hart S.F.M."/>
            <person name="Yonemitsu M.A."/>
            <person name="Giersch R.M."/>
            <person name="Beal B.F."/>
            <person name="Arriagada G."/>
            <person name="Davis B.W."/>
            <person name="Ostrander E.A."/>
            <person name="Goff S.P."/>
            <person name="Metzger M.J."/>
        </authorList>
    </citation>
    <scope>NUCLEOTIDE SEQUENCE</scope>
    <source>
        <strain evidence="1">MELC-2E11</strain>
        <tissue evidence="1">Siphon/mantle</tissue>
    </source>
</reference>
<dbReference type="Proteomes" id="UP001164746">
    <property type="component" value="Chromosome 8"/>
</dbReference>
<name>A0ABY7EVB8_MYAAR</name>
<organism evidence="1 2">
    <name type="scientific">Mya arenaria</name>
    <name type="common">Soft-shell clam</name>
    <dbReference type="NCBI Taxonomy" id="6604"/>
    <lineage>
        <taxon>Eukaryota</taxon>
        <taxon>Metazoa</taxon>
        <taxon>Spiralia</taxon>
        <taxon>Lophotrochozoa</taxon>
        <taxon>Mollusca</taxon>
        <taxon>Bivalvia</taxon>
        <taxon>Autobranchia</taxon>
        <taxon>Heteroconchia</taxon>
        <taxon>Euheterodonta</taxon>
        <taxon>Imparidentia</taxon>
        <taxon>Neoheterodontei</taxon>
        <taxon>Myida</taxon>
        <taxon>Myoidea</taxon>
        <taxon>Myidae</taxon>
        <taxon>Mya</taxon>
    </lineage>
</organism>
<sequence length="221" mass="24223">MSPYVLRNPFSRPRTSLEASCGRFPTIGKSGGPGGTPRRRLVARQSDVEIWTECPQCQHVGINTMNIPEPDQTFPGVGVLEDAACRDDLTAATECTSNFEDACETMYMSLVATGMKKGSPGGAVESKTIVRMCTYMIHNTTMNTCERVDMSNSTEPSIVQMFKVLRIQFENVNMTADTCTGAAAKPAWYDVDHLKDIQPNSADRPAVRLLESSRCGVEQKS</sequence>
<protein>
    <submittedName>
        <fullName evidence="1">Uncharacterized protein</fullName>
    </submittedName>
</protein>
<evidence type="ECO:0000313" key="2">
    <source>
        <dbReference type="Proteomes" id="UP001164746"/>
    </source>
</evidence>
<evidence type="ECO:0000313" key="1">
    <source>
        <dbReference type="EMBL" id="WAR13187.1"/>
    </source>
</evidence>
<keyword evidence="2" id="KW-1185">Reference proteome</keyword>
<dbReference type="EMBL" id="CP111019">
    <property type="protein sequence ID" value="WAR13187.1"/>
    <property type="molecule type" value="Genomic_DNA"/>
</dbReference>
<accession>A0ABY7EVB8</accession>
<gene>
    <name evidence="1" type="ORF">MAR_027367</name>
</gene>